<dbReference type="PANTHER" id="PTHR37171:SF1">
    <property type="entry name" value="SERINE_THREONINE-PROTEIN KINASE YRZF-RELATED"/>
    <property type="match status" value="1"/>
</dbReference>
<dbReference type="InterPro" id="IPR000719">
    <property type="entry name" value="Prot_kinase_dom"/>
</dbReference>
<dbReference type="PANTHER" id="PTHR37171">
    <property type="entry name" value="SERINE/THREONINE-PROTEIN KINASE YRZF-RELATED"/>
    <property type="match status" value="1"/>
</dbReference>
<dbReference type="EMBL" id="JAQHRD010000011">
    <property type="protein sequence ID" value="KAJ6437569.1"/>
    <property type="molecule type" value="Genomic_DNA"/>
</dbReference>
<accession>A0AB34FFV7</accession>
<evidence type="ECO:0000313" key="4">
    <source>
        <dbReference type="Proteomes" id="UP001163105"/>
    </source>
</evidence>
<dbReference type="Gene3D" id="1.10.510.10">
    <property type="entry name" value="Transferase(Phosphotransferase) domain 1"/>
    <property type="match status" value="1"/>
</dbReference>
<keyword evidence="3" id="KW-0808">Transferase</keyword>
<feature type="compositionally biased region" description="Basic and acidic residues" evidence="1">
    <location>
        <begin position="1239"/>
        <end position="1251"/>
    </location>
</feature>
<dbReference type="Proteomes" id="UP001163105">
    <property type="component" value="Unassembled WGS sequence"/>
</dbReference>
<proteinExistence type="predicted"/>
<organism evidence="3 4">
    <name type="scientific">Purpureocillium lavendulum</name>
    <dbReference type="NCBI Taxonomy" id="1247861"/>
    <lineage>
        <taxon>Eukaryota</taxon>
        <taxon>Fungi</taxon>
        <taxon>Dikarya</taxon>
        <taxon>Ascomycota</taxon>
        <taxon>Pezizomycotina</taxon>
        <taxon>Sordariomycetes</taxon>
        <taxon>Hypocreomycetidae</taxon>
        <taxon>Hypocreales</taxon>
        <taxon>Ophiocordycipitaceae</taxon>
        <taxon>Purpureocillium</taxon>
    </lineage>
</organism>
<dbReference type="SUPFAM" id="SSF56112">
    <property type="entry name" value="Protein kinase-like (PK-like)"/>
    <property type="match status" value="1"/>
</dbReference>
<dbReference type="GO" id="GO:0004672">
    <property type="term" value="F:protein kinase activity"/>
    <property type="evidence" value="ECO:0007669"/>
    <property type="project" value="InterPro"/>
</dbReference>
<feature type="domain" description="Protein kinase" evidence="2">
    <location>
        <begin position="1359"/>
        <end position="1562"/>
    </location>
</feature>
<gene>
    <name evidence="3" type="ORF">O9K51_09775</name>
</gene>
<keyword evidence="3" id="KW-0418">Kinase</keyword>
<protein>
    <submittedName>
        <fullName evidence="3">Protein kinase-like domain</fullName>
    </submittedName>
</protein>
<dbReference type="InterPro" id="IPR011009">
    <property type="entry name" value="Kinase-like_dom_sf"/>
</dbReference>
<feature type="region of interest" description="Disordered" evidence="1">
    <location>
        <begin position="781"/>
        <end position="846"/>
    </location>
</feature>
<feature type="region of interest" description="Disordered" evidence="1">
    <location>
        <begin position="1203"/>
        <end position="1296"/>
    </location>
</feature>
<evidence type="ECO:0000259" key="2">
    <source>
        <dbReference type="PROSITE" id="PS50011"/>
    </source>
</evidence>
<dbReference type="InterPro" id="IPR052396">
    <property type="entry name" value="Meiotic_Drive_Suppr_Kinase"/>
</dbReference>
<dbReference type="PROSITE" id="PS50011">
    <property type="entry name" value="PROTEIN_KINASE_DOM"/>
    <property type="match status" value="1"/>
</dbReference>
<sequence length="1562" mass="175861">MTVFTSLPAKAARKQFEEGQTTLEQAEPYRILTARMPLDALTADWSLARNRPIQAKHVDALYTIFERGDMKRASYPLAVLSTYSEVQCMLLEMGYDTIDTDDMPSFDKWLPVNGRPVELLDGQHRVAALSSGLYALPRELNRALRMNRPDPTMADSHGDIWVQLATAASETPGIFHGTVDEMKEQMLDALRLSGDVSFPLSRLVAIWRNERWRQMTTRWCETTVGRATFQITTWDWMICHRIDDFWFMAFRHVLGTLAQLPGDAARLVSSEDWKTMSASLGAERTEEQVQELFYPGQTGKPLNAASKRNPKLLQPFDDDEYWDIYDRVLRTPALRFPDVHRIAGMSRGNGRVLFQVLDQVVSWVNRKRATPEQRAAMLRERAEADNNWCNCGGYGPCASRGGEFSNPGCTGYPMMRTAVVAWLDHVKGWEVGGILSHIAMVMKKGNNNSRTVATGIRAFIEDPAVQEVMRDIDTGRVQLGARAPLGVQGPLLGMLGIESEDDVVMSVYDLCWAAGIRPVLVGLALEWSAPTGSTIDRRRRVYADPISGPFHHLLCKLQREYSDRSTSSWGHHVLFSLLTANIFNAVERAVAPTKSIWDCWRPTFADAAMFRSWTSGAGAAGAPGCRSTARGGGSCVNHHVECGAMAMLREPLTDGSGNASKSAFDVWPREIRDAVARRTCSYARDWEPATAIRVRLTESSRYHARGAEVECKCDTSPPTSDDAEKFLRDAAIGDWGCAIRANNMTFKIPAIISGGQFDQGLQELLRQAQLRAEAAERKLEAAEQERRREREQREAAEQQREAAEQEQRRERQQREAAEQERRKERQQREAAERQREAAEQQTQPTTLGEYFHACHELVFTKLQVEQNPGLVSKGSLTNPQSKWCPTKLQPWPEFLQHQRRIFGLLLDTFPCDSGRLFPSKHACAAMGDMVGSRKIADEKGLELVLHIAVEEPVRKIVGQLVQDPIARNTLDLGDGIVFENHDHALRDTAEEVVDRQTRPVPPSTPGHGENLKKLQADQICICRSDGAQGSRTRAFISEYKPPHKLPVQHLHVGLQIRDIYKEVVNRKTMPNSDNTEARFEYHAERLTASAITQTYHYMIEGGLEYSLLTTGEAIVFLKIDWDEPGTLFYHMAVPSIEVAAQTRDAHLCTAVAQYLAFTLLAIDGLGTRWHDQDERDRATKELNKWEVSFESTYQSIPEQDRSFFSDSSLGYQPPTYGNVDRSPVRRRKNPPRGQGHAEAQVRSRRDDRSESSDEEPNPRAPDTPSPAERNTGQGQRRSRRLAVRPRGGGADNSGQRRPFCTQKCLLGLVRGHALDRSCPNVSLHCPGKTHSGRGAIRHPIDHAKWLQLLRAQLKETLDRGITPLEKGGARGVLFKVTLLAYGYTFVGKGTIQVFIPDLEHEAAAYRRLEDIQGIHVPVFLGAVDLRSLDRTYYYDHRVYIVHLTLMSWGGESLHEGRGRLPTTEEQVRRSLDAIHQRGVIHRDVRGPNILFCEETGDAMMVDFERAKLLEARPPLATLTPNKRLLQGGIRKPKRQKLGRVSQRAKYCEDILMVKDVFSSTTM</sequence>
<evidence type="ECO:0000256" key="1">
    <source>
        <dbReference type="SAM" id="MobiDB-lite"/>
    </source>
</evidence>
<dbReference type="GO" id="GO:0005524">
    <property type="term" value="F:ATP binding"/>
    <property type="evidence" value="ECO:0007669"/>
    <property type="project" value="InterPro"/>
</dbReference>
<feature type="compositionally biased region" description="Basic and acidic residues" evidence="1">
    <location>
        <begin position="781"/>
        <end position="838"/>
    </location>
</feature>
<comment type="caution">
    <text evidence="3">The sequence shown here is derived from an EMBL/GenBank/DDBJ whole genome shotgun (WGS) entry which is preliminary data.</text>
</comment>
<reference evidence="3" key="1">
    <citation type="submission" date="2023-01" db="EMBL/GenBank/DDBJ databases">
        <title>The growth and conidiation of Purpureocillium lavendulum are regulated by nitrogen source and histone H3K14 acetylation.</title>
        <authorList>
            <person name="Tang P."/>
            <person name="Han J."/>
            <person name="Zhang C."/>
            <person name="Tang P."/>
            <person name="Qi F."/>
            <person name="Zhang K."/>
            <person name="Liang L."/>
        </authorList>
    </citation>
    <scope>NUCLEOTIDE SEQUENCE</scope>
    <source>
        <strain evidence="3">YMF1.00683</strain>
    </source>
</reference>
<evidence type="ECO:0000313" key="3">
    <source>
        <dbReference type="EMBL" id="KAJ6437569.1"/>
    </source>
</evidence>
<name>A0AB34FFV7_9HYPO</name>
<keyword evidence="4" id="KW-1185">Reference proteome</keyword>